<evidence type="ECO:0000313" key="1">
    <source>
        <dbReference type="EMBL" id="KAJ6979833.1"/>
    </source>
</evidence>
<organism evidence="1 2">
    <name type="scientific">Populus alba x Populus x berolinensis</name>
    <dbReference type="NCBI Taxonomy" id="444605"/>
    <lineage>
        <taxon>Eukaryota</taxon>
        <taxon>Viridiplantae</taxon>
        <taxon>Streptophyta</taxon>
        <taxon>Embryophyta</taxon>
        <taxon>Tracheophyta</taxon>
        <taxon>Spermatophyta</taxon>
        <taxon>Magnoliopsida</taxon>
        <taxon>eudicotyledons</taxon>
        <taxon>Gunneridae</taxon>
        <taxon>Pentapetalae</taxon>
        <taxon>rosids</taxon>
        <taxon>fabids</taxon>
        <taxon>Malpighiales</taxon>
        <taxon>Salicaceae</taxon>
        <taxon>Saliceae</taxon>
        <taxon>Populus</taxon>
    </lineage>
</organism>
<sequence length="140" mass="16055">MQEEEEEEEDDDLGADGFSSSFALSVKERSKVSKGNNAKPSIEYLHVGLMDIFLHFLFPILVPELPLRFHLTQGSWSKIWTAMMRLLGHENGVCRESISWNVLIGPSNGLIVWKYLEINDLDWRSVYGLSQEIDLRQLSD</sequence>
<accession>A0AAD6M6E4</accession>
<dbReference type="EMBL" id="JAQIZT010000011">
    <property type="protein sequence ID" value="KAJ6979833.1"/>
    <property type="molecule type" value="Genomic_DNA"/>
</dbReference>
<keyword evidence="2" id="KW-1185">Reference proteome</keyword>
<name>A0AAD6M6E4_9ROSI</name>
<dbReference type="Proteomes" id="UP001164929">
    <property type="component" value="Chromosome 11"/>
</dbReference>
<gene>
    <name evidence="1" type="ORF">NC653_027847</name>
</gene>
<dbReference type="AlphaFoldDB" id="A0AAD6M6E4"/>
<reference evidence="1" key="1">
    <citation type="journal article" date="2023" name="Mol. Ecol. Resour.">
        <title>Chromosome-level genome assembly of a triploid poplar Populus alba 'Berolinensis'.</title>
        <authorList>
            <person name="Chen S."/>
            <person name="Yu Y."/>
            <person name="Wang X."/>
            <person name="Wang S."/>
            <person name="Zhang T."/>
            <person name="Zhou Y."/>
            <person name="He R."/>
            <person name="Meng N."/>
            <person name="Wang Y."/>
            <person name="Liu W."/>
            <person name="Liu Z."/>
            <person name="Liu J."/>
            <person name="Guo Q."/>
            <person name="Huang H."/>
            <person name="Sederoff R.R."/>
            <person name="Wang G."/>
            <person name="Qu G."/>
            <person name="Chen S."/>
        </authorList>
    </citation>
    <scope>NUCLEOTIDE SEQUENCE</scope>
    <source>
        <strain evidence="1">SC-2020</strain>
    </source>
</reference>
<proteinExistence type="predicted"/>
<evidence type="ECO:0000313" key="2">
    <source>
        <dbReference type="Proteomes" id="UP001164929"/>
    </source>
</evidence>
<comment type="caution">
    <text evidence="1">The sequence shown here is derived from an EMBL/GenBank/DDBJ whole genome shotgun (WGS) entry which is preliminary data.</text>
</comment>
<protein>
    <submittedName>
        <fullName evidence="1">Uncharacterized protein</fullName>
    </submittedName>
</protein>